<organism evidence="3">
    <name type="scientific">hydrothermal vent metagenome</name>
    <dbReference type="NCBI Taxonomy" id="652676"/>
    <lineage>
        <taxon>unclassified sequences</taxon>
        <taxon>metagenomes</taxon>
        <taxon>ecological metagenomes</taxon>
    </lineage>
</organism>
<sequence length="572" mass="58542">MSTSTVVVGEVSNLEGMVRAIDPVTQEVRILDIGDVVFKGEVLVTSSPANVILTLNDGEMLILGRNSELFLGSDVVGDDISEDEAVVDVATLQRFVLEGNFEALAEPAAGDASPGSAVEQAALIERTAAEGEVTAGFKTRSATFVSSIIDDPFDGGLDRDDEGLLAKPDVNVINEDAVSVGGNVIQGAGNDLLGADQLVTDATYVVNVDGVAVGNATVIVGEYGSLEIAADGGYTYILDNGNSNVQRLTDGQSITDVFTYTLQDGDNDTSSTTLTITINGVNDASPVIVIEDADGSATSSDNSVTEGTGEIVSGTMTVSAEVGIAEVTLDGQDITNASVTPVVITTAEGEILTVTGYDPTTGVITYTFEEANGSNDHTDGSVINRFTLEVTDNEGKTNSDTLDIEVLDTAPEAKDDVNSLTEDDVDPVTGNVMTAGAGADTIGADVTTVTSVDGNSVTSSQPATIVGTYGTLVLNSDGSYSYTLDNSNSVVQALTSSTQPLSESFDYIITDFDGDSSSATLTITIHGVTGAPPEIVIEDADGSATSSDNSVTEGTGEIVSGTMTVSAEVGIA</sequence>
<feature type="region of interest" description="Disordered" evidence="1">
    <location>
        <begin position="540"/>
        <end position="559"/>
    </location>
</feature>
<evidence type="ECO:0000259" key="2">
    <source>
        <dbReference type="Pfam" id="PF17803"/>
    </source>
</evidence>
<dbReference type="AlphaFoldDB" id="A0A3B0WIB6"/>
<dbReference type="Gene3D" id="2.60.40.10">
    <property type="entry name" value="Immunoglobulins"/>
    <property type="match status" value="2"/>
</dbReference>
<gene>
    <name evidence="3" type="ORF">MNBD_GAMMA03-1728</name>
</gene>
<protein>
    <submittedName>
        <fullName evidence="3">T1SS secreted agglutinin RTX</fullName>
    </submittedName>
</protein>
<dbReference type="NCBIfam" id="TIGR01965">
    <property type="entry name" value="VCBS_repeat"/>
    <property type="match status" value="2"/>
</dbReference>
<evidence type="ECO:0000313" key="3">
    <source>
        <dbReference type="EMBL" id="VAW49159.1"/>
    </source>
</evidence>
<proteinExistence type="predicted"/>
<dbReference type="EMBL" id="UOFC01000261">
    <property type="protein sequence ID" value="VAW49159.1"/>
    <property type="molecule type" value="Genomic_DNA"/>
</dbReference>
<feature type="domain" description="RapA2 cadherin-like" evidence="2">
    <location>
        <begin position="401"/>
        <end position="482"/>
    </location>
</feature>
<dbReference type="InterPro" id="IPR010221">
    <property type="entry name" value="VCBS_dom"/>
</dbReference>
<feature type="compositionally biased region" description="Polar residues" evidence="1">
    <location>
        <begin position="543"/>
        <end position="553"/>
    </location>
</feature>
<evidence type="ECO:0000256" key="1">
    <source>
        <dbReference type="SAM" id="MobiDB-lite"/>
    </source>
</evidence>
<dbReference type="Pfam" id="PF17803">
    <property type="entry name" value="Cadherin_4"/>
    <property type="match status" value="1"/>
</dbReference>
<reference evidence="3" key="1">
    <citation type="submission" date="2018-06" db="EMBL/GenBank/DDBJ databases">
        <authorList>
            <person name="Zhirakovskaya E."/>
        </authorList>
    </citation>
    <scope>NUCLEOTIDE SEQUENCE</scope>
</reference>
<accession>A0A3B0WIB6</accession>
<name>A0A3B0WIB6_9ZZZZ</name>
<feature type="non-terminal residue" evidence="3">
    <location>
        <position position="572"/>
    </location>
</feature>
<dbReference type="InterPro" id="IPR040853">
    <property type="entry name" value="RapA2_cadherin-like"/>
</dbReference>
<dbReference type="InterPro" id="IPR013783">
    <property type="entry name" value="Ig-like_fold"/>
</dbReference>